<evidence type="ECO:0000256" key="5">
    <source>
        <dbReference type="ARBA" id="ARBA00023222"/>
    </source>
</evidence>
<keyword evidence="6" id="KW-0456">Lyase</keyword>
<evidence type="ECO:0000256" key="3">
    <source>
        <dbReference type="ARBA" id="ARBA00022605"/>
    </source>
</evidence>
<feature type="domain" description="ACT" evidence="9">
    <location>
        <begin position="197"/>
        <end position="273"/>
    </location>
</feature>
<dbReference type="SUPFAM" id="SSF53850">
    <property type="entry name" value="Periplasmic binding protein-like II"/>
    <property type="match status" value="1"/>
</dbReference>
<evidence type="ECO:0000256" key="7">
    <source>
        <dbReference type="ARBA" id="ARBA00047848"/>
    </source>
</evidence>
<reference evidence="11" key="1">
    <citation type="journal article" date="2019" name="Int. J. Syst. Evol. Microbiol.">
        <title>The Global Catalogue of Microorganisms (GCM) 10K type strain sequencing project: providing services to taxonomists for standard genome sequencing and annotation.</title>
        <authorList>
            <consortium name="The Broad Institute Genomics Platform"/>
            <consortium name="The Broad Institute Genome Sequencing Center for Infectious Disease"/>
            <person name="Wu L."/>
            <person name="Ma J."/>
        </authorList>
    </citation>
    <scope>NUCLEOTIDE SEQUENCE [LARGE SCALE GENOMIC DNA]</scope>
    <source>
        <strain evidence="11">KCTC 22437</strain>
    </source>
</reference>
<dbReference type="RefSeq" id="WP_377188399.1">
    <property type="nucleotide sequence ID" value="NZ_JBHUPD010000003.1"/>
</dbReference>
<evidence type="ECO:0000256" key="4">
    <source>
        <dbReference type="ARBA" id="ARBA00023141"/>
    </source>
</evidence>
<evidence type="ECO:0000256" key="1">
    <source>
        <dbReference type="ARBA" id="ARBA00004741"/>
    </source>
</evidence>
<comment type="catalytic activity">
    <reaction evidence="7">
        <text>prephenate + H(+) = 3-phenylpyruvate + CO2 + H2O</text>
        <dbReference type="Rhea" id="RHEA:21648"/>
        <dbReference type="ChEBI" id="CHEBI:15377"/>
        <dbReference type="ChEBI" id="CHEBI:15378"/>
        <dbReference type="ChEBI" id="CHEBI:16526"/>
        <dbReference type="ChEBI" id="CHEBI:18005"/>
        <dbReference type="ChEBI" id="CHEBI:29934"/>
        <dbReference type="EC" id="4.2.1.51"/>
    </reaction>
</comment>
<evidence type="ECO:0000256" key="2">
    <source>
        <dbReference type="ARBA" id="ARBA00013147"/>
    </source>
</evidence>
<dbReference type="SUPFAM" id="SSF55021">
    <property type="entry name" value="ACT-like"/>
    <property type="match status" value="1"/>
</dbReference>
<dbReference type="PANTHER" id="PTHR21022:SF19">
    <property type="entry name" value="PREPHENATE DEHYDRATASE-RELATED"/>
    <property type="match status" value="1"/>
</dbReference>
<keyword evidence="3" id="KW-0028">Amino-acid biosynthesis</keyword>
<keyword evidence="11" id="KW-1185">Reference proteome</keyword>
<protein>
    <recommendedName>
        <fullName evidence="2">prephenate dehydratase</fullName>
        <ecNumber evidence="2">4.2.1.51</ecNumber>
    </recommendedName>
</protein>
<sequence length="307" mass="35132">MKKEKPRVAIQGIRASFHEEAAFKYFGENIQTIECNSFKQTFDALENNQADYVVMAIENSIAGSILPNYSLLLNYNFPVIGEIYLPIQLHLMALPGVSFDQIKYVTSHPIAIRQCIDFFDEYPHLKIVESVDTAACAKRIHDEKLTDTVAIANTLAAKLYGLDILERRIESNKKNFTRFLILTTHENVVKTTANKASLCFQVSNQVGALAKVLNIFANQSVNMSKIQSMPVLGKRNEYNFYVDVEWEETKQYDSAVKQILKYTHNFNILGEYKRYEEEIAPERSIKTSPAKPERKYINIKKLAKDSK</sequence>
<dbReference type="PIRSF" id="PIRSF001500">
    <property type="entry name" value="Chor_mut_pdt_Ppr"/>
    <property type="match status" value="1"/>
</dbReference>
<feature type="domain" description="Prephenate dehydratase" evidence="8">
    <location>
        <begin position="7"/>
        <end position="184"/>
    </location>
</feature>
<dbReference type="PANTHER" id="PTHR21022">
    <property type="entry name" value="PREPHENATE DEHYDRATASE P PROTEIN"/>
    <property type="match status" value="1"/>
</dbReference>
<dbReference type="CDD" id="cd13631">
    <property type="entry name" value="PBP2_Ct-PDT_like"/>
    <property type="match status" value="1"/>
</dbReference>
<name>A0ABW5YFZ5_9SPHI</name>
<dbReference type="InterPro" id="IPR002912">
    <property type="entry name" value="ACT_dom"/>
</dbReference>
<dbReference type="Gene3D" id="3.30.70.260">
    <property type="match status" value="1"/>
</dbReference>
<gene>
    <name evidence="10" type="ORF">ACFS5N_17085</name>
</gene>
<keyword evidence="5" id="KW-0584">Phenylalanine biosynthesis</keyword>
<organism evidence="10 11">
    <name type="scientific">Mucilaginibacter ximonensis</name>
    <dbReference type="NCBI Taxonomy" id="538021"/>
    <lineage>
        <taxon>Bacteria</taxon>
        <taxon>Pseudomonadati</taxon>
        <taxon>Bacteroidota</taxon>
        <taxon>Sphingobacteriia</taxon>
        <taxon>Sphingobacteriales</taxon>
        <taxon>Sphingobacteriaceae</taxon>
        <taxon>Mucilaginibacter</taxon>
    </lineage>
</organism>
<comment type="caution">
    <text evidence="10">The sequence shown here is derived from an EMBL/GenBank/DDBJ whole genome shotgun (WGS) entry which is preliminary data.</text>
</comment>
<dbReference type="InterPro" id="IPR001086">
    <property type="entry name" value="Preph_deHydtase"/>
</dbReference>
<evidence type="ECO:0000313" key="10">
    <source>
        <dbReference type="EMBL" id="MFD2874200.1"/>
    </source>
</evidence>
<dbReference type="EMBL" id="JBHUPD010000003">
    <property type="protein sequence ID" value="MFD2874200.1"/>
    <property type="molecule type" value="Genomic_DNA"/>
</dbReference>
<dbReference type="EC" id="4.2.1.51" evidence="2"/>
<keyword evidence="4" id="KW-0057">Aromatic amino acid biosynthesis</keyword>
<evidence type="ECO:0000256" key="6">
    <source>
        <dbReference type="ARBA" id="ARBA00023239"/>
    </source>
</evidence>
<dbReference type="PROSITE" id="PS51171">
    <property type="entry name" value="PREPHENATE_DEHYDR_3"/>
    <property type="match status" value="1"/>
</dbReference>
<evidence type="ECO:0000313" key="11">
    <source>
        <dbReference type="Proteomes" id="UP001597557"/>
    </source>
</evidence>
<dbReference type="InterPro" id="IPR045865">
    <property type="entry name" value="ACT-like_dom_sf"/>
</dbReference>
<dbReference type="PROSITE" id="PS51671">
    <property type="entry name" value="ACT"/>
    <property type="match status" value="1"/>
</dbReference>
<evidence type="ECO:0000259" key="9">
    <source>
        <dbReference type="PROSITE" id="PS51671"/>
    </source>
</evidence>
<accession>A0ABW5YFZ5</accession>
<proteinExistence type="predicted"/>
<dbReference type="InterPro" id="IPR008242">
    <property type="entry name" value="Chor_mutase/pphenate_deHydtase"/>
</dbReference>
<dbReference type="Proteomes" id="UP001597557">
    <property type="component" value="Unassembled WGS sequence"/>
</dbReference>
<dbReference type="CDD" id="cd04905">
    <property type="entry name" value="ACT_CM-PDT"/>
    <property type="match status" value="1"/>
</dbReference>
<evidence type="ECO:0000259" key="8">
    <source>
        <dbReference type="PROSITE" id="PS51171"/>
    </source>
</evidence>
<dbReference type="Pfam" id="PF00800">
    <property type="entry name" value="PDT"/>
    <property type="match status" value="1"/>
</dbReference>
<comment type="pathway">
    <text evidence="1">Amino-acid biosynthesis; L-phenylalanine biosynthesis; phenylpyruvate from prephenate: step 1/1.</text>
</comment>
<dbReference type="Gene3D" id="3.40.190.10">
    <property type="entry name" value="Periplasmic binding protein-like II"/>
    <property type="match status" value="2"/>
</dbReference>